<dbReference type="Pfam" id="PF00069">
    <property type="entry name" value="Pkinase"/>
    <property type="match status" value="1"/>
</dbReference>
<reference evidence="4" key="3">
    <citation type="submission" date="2020-12" db="UniProtKB">
        <authorList>
            <consortium name="EnsemblPlants"/>
        </authorList>
    </citation>
    <scope>IDENTIFICATION</scope>
</reference>
<dbReference type="SUPFAM" id="SSF56112">
    <property type="entry name" value="Protein kinase-like (PK-like)"/>
    <property type="match status" value="1"/>
</dbReference>
<evidence type="ECO:0000313" key="3">
    <source>
        <dbReference type="EMBL" id="PNR31939.1"/>
    </source>
</evidence>
<dbReference type="RefSeq" id="XP_073385936.1">
    <property type="nucleotide sequence ID" value="XM_073529835.1"/>
</dbReference>
<evidence type="ECO:0000313" key="4">
    <source>
        <dbReference type="EnsemblPlants" id="Pp3c21_11820V3.1"/>
    </source>
</evidence>
<dbReference type="PROSITE" id="PS00107">
    <property type="entry name" value="PROTEIN_KINASE_ATP"/>
    <property type="match status" value="1"/>
</dbReference>
<dbReference type="EnsemblPlants" id="Pp3c21_11820V3.3">
    <property type="protein sequence ID" value="Pp3c21_11820V3.3"/>
    <property type="gene ID" value="Pp3c21_11820"/>
</dbReference>
<dbReference type="Gramene" id="Pp3c21_11820V3.1">
    <property type="protein sequence ID" value="Pp3c21_11820V3.1"/>
    <property type="gene ID" value="Pp3c21_11820"/>
</dbReference>
<dbReference type="RefSeq" id="XP_024358988.1">
    <property type="nucleotide sequence ID" value="XM_024503220.2"/>
</dbReference>
<dbReference type="PANTHER" id="PTHR44329:SF260">
    <property type="entry name" value="PROTEIN KINASE DOMAIN-CONTAINING PROTEIN"/>
    <property type="match status" value="1"/>
</dbReference>
<dbReference type="GeneID" id="112274066"/>
<feature type="binding site" evidence="1">
    <location>
        <position position="277"/>
    </location>
    <ligand>
        <name>ATP</name>
        <dbReference type="ChEBI" id="CHEBI:30616"/>
    </ligand>
</feature>
<dbReference type="PANTHER" id="PTHR44329">
    <property type="entry name" value="SERINE/THREONINE-PROTEIN KINASE TNNI3K-RELATED"/>
    <property type="match status" value="1"/>
</dbReference>
<keyword evidence="1" id="KW-0547">Nucleotide-binding</keyword>
<dbReference type="InterPro" id="IPR051681">
    <property type="entry name" value="Ser/Thr_Kinases-Pseudokinases"/>
</dbReference>
<sequence>MAGLERTDCIGGLAVPEARVLDRTPGATELSKYLKLESDLKIATQCMEKVQEWTSPRETSNALKFNKKQCEYLANKLKRTVESASSFVHSISQSDVSREVLACEGNFKLLVAKAKESESFVEACCETAWIEAAITLTKVPQHISSICFNLELSRLVFEGVPLSRTLTELEIENMIEKINEDEVCLAKELASQDEKELLEKMEEQLKGKELKSLKGQERELARCLLGKLKSTSTEYYLEQFRRIIVPAQYLEYVRPVGKGGYGHVHEMKWSGIKVAMKVFNYNNNPFFDKEVTALMGLFHANVIPLFFCCTYERQSICMELMENDLATHIWSIRGLQLIVPFSSFVMVDIIGEGMHYLHSKNIVHRGLKPDNVLVKVVDKENGYVHVKLADFGRAKTLESSISIQTCNVGTNRYMAPEVIHFHDQESGANVLFGRRKYYDPKKAMCIVLVWCVSTC</sequence>
<keyword evidence="5" id="KW-1185">Reference proteome</keyword>
<dbReference type="Gramene" id="Pp3c21_11820V3.3">
    <property type="protein sequence ID" value="Pp3c21_11820V3.3"/>
    <property type="gene ID" value="Pp3c21_11820"/>
</dbReference>
<dbReference type="EMBL" id="ABEU02000021">
    <property type="protein sequence ID" value="PNR31939.1"/>
    <property type="molecule type" value="Genomic_DNA"/>
</dbReference>
<evidence type="ECO:0000256" key="1">
    <source>
        <dbReference type="PROSITE-ProRule" id="PRU10141"/>
    </source>
</evidence>
<accession>A0A2K1IRN4</accession>
<feature type="domain" description="Protein kinase" evidence="2">
    <location>
        <begin position="250"/>
        <end position="455"/>
    </location>
</feature>
<name>A0A2K1IRN4_PHYPA</name>
<reference evidence="3 5" key="1">
    <citation type="journal article" date="2008" name="Science">
        <title>The Physcomitrella genome reveals evolutionary insights into the conquest of land by plants.</title>
        <authorList>
            <person name="Rensing S."/>
            <person name="Lang D."/>
            <person name="Zimmer A."/>
            <person name="Terry A."/>
            <person name="Salamov A."/>
            <person name="Shapiro H."/>
            <person name="Nishiyama T."/>
            <person name="Perroud P.-F."/>
            <person name="Lindquist E."/>
            <person name="Kamisugi Y."/>
            <person name="Tanahashi T."/>
            <person name="Sakakibara K."/>
            <person name="Fujita T."/>
            <person name="Oishi K."/>
            <person name="Shin-I T."/>
            <person name="Kuroki Y."/>
            <person name="Toyoda A."/>
            <person name="Suzuki Y."/>
            <person name="Hashimoto A."/>
            <person name="Yamaguchi K."/>
            <person name="Sugano A."/>
            <person name="Kohara Y."/>
            <person name="Fujiyama A."/>
            <person name="Anterola A."/>
            <person name="Aoki S."/>
            <person name="Ashton N."/>
            <person name="Barbazuk W.B."/>
            <person name="Barker E."/>
            <person name="Bennetzen J."/>
            <person name="Bezanilla M."/>
            <person name="Blankenship R."/>
            <person name="Cho S.H."/>
            <person name="Dutcher S."/>
            <person name="Estelle M."/>
            <person name="Fawcett J.A."/>
            <person name="Gundlach H."/>
            <person name="Hanada K."/>
            <person name="Heyl A."/>
            <person name="Hicks K.A."/>
            <person name="Hugh J."/>
            <person name="Lohr M."/>
            <person name="Mayer K."/>
            <person name="Melkozernov A."/>
            <person name="Murata T."/>
            <person name="Nelson D."/>
            <person name="Pils B."/>
            <person name="Prigge M."/>
            <person name="Reiss B."/>
            <person name="Renner T."/>
            <person name="Rombauts S."/>
            <person name="Rushton P."/>
            <person name="Sanderfoot A."/>
            <person name="Schween G."/>
            <person name="Shiu S.-H."/>
            <person name="Stueber K."/>
            <person name="Theodoulou F.L."/>
            <person name="Tu H."/>
            <person name="Van de Peer Y."/>
            <person name="Verrier P.J."/>
            <person name="Waters E."/>
            <person name="Wood A."/>
            <person name="Yang L."/>
            <person name="Cove D."/>
            <person name="Cuming A."/>
            <person name="Hasebe M."/>
            <person name="Lucas S."/>
            <person name="Mishler D.B."/>
            <person name="Reski R."/>
            <person name="Grigoriev I."/>
            <person name="Quatrano R.S."/>
            <person name="Boore J.L."/>
        </authorList>
    </citation>
    <scope>NUCLEOTIDE SEQUENCE [LARGE SCALE GENOMIC DNA]</scope>
    <source>
        <strain evidence="4 5">cv. Gransden 2004</strain>
    </source>
</reference>
<keyword evidence="1" id="KW-0067">ATP-binding</keyword>
<proteinExistence type="predicted"/>
<reference evidence="3 5" key="2">
    <citation type="journal article" date="2018" name="Plant J.">
        <title>The Physcomitrella patens chromosome-scale assembly reveals moss genome structure and evolution.</title>
        <authorList>
            <person name="Lang D."/>
            <person name="Ullrich K.K."/>
            <person name="Murat F."/>
            <person name="Fuchs J."/>
            <person name="Jenkins J."/>
            <person name="Haas F.B."/>
            <person name="Piednoel M."/>
            <person name="Gundlach H."/>
            <person name="Van Bel M."/>
            <person name="Meyberg R."/>
            <person name="Vives C."/>
            <person name="Morata J."/>
            <person name="Symeonidi A."/>
            <person name="Hiss M."/>
            <person name="Muchero W."/>
            <person name="Kamisugi Y."/>
            <person name="Saleh O."/>
            <person name="Blanc G."/>
            <person name="Decker E.L."/>
            <person name="van Gessel N."/>
            <person name="Grimwood J."/>
            <person name="Hayes R.D."/>
            <person name="Graham S.W."/>
            <person name="Gunter L.E."/>
            <person name="McDaniel S.F."/>
            <person name="Hoernstein S.N.W."/>
            <person name="Larsson A."/>
            <person name="Li F.W."/>
            <person name="Perroud P.F."/>
            <person name="Phillips J."/>
            <person name="Ranjan P."/>
            <person name="Rokshar D.S."/>
            <person name="Rothfels C.J."/>
            <person name="Schneider L."/>
            <person name="Shu S."/>
            <person name="Stevenson D.W."/>
            <person name="Thummler F."/>
            <person name="Tillich M."/>
            <person name="Villarreal Aguilar J.C."/>
            <person name="Widiez T."/>
            <person name="Wong G.K."/>
            <person name="Wymore A."/>
            <person name="Zhang Y."/>
            <person name="Zimmer A.D."/>
            <person name="Quatrano R.S."/>
            <person name="Mayer K.F.X."/>
            <person name="Goodstein D."/>
            <person name="Casacuberta J.M."/>
            <person name="Vandepoele K."/>
            <person name="Reski R."/>
            <person name="Cuming A.C."/>
            <person name="Tuskan G.A."/>
            <person name="Maumus F."/>
            <person name="Salse J."/>
            <person name="Schmutz J."/>
            <person name="Rensing S.A."/>
        </authorList>
    </citation>
    <scope>NUCLEOTIDE SEQUENCE [LARGE SCALE GENOMIC DNA]</scope>
    <source>
        <strain evidence="4 5">cv. Gransden 2004</strain>
    </source>
</reference>
<dbReference type="EnsemblPlants" id="Pp3c21_11820V3.1">
    <property type="protein sequence ID" value="Pp3c21_11820V3.1"/>
    <property type="gene ID" value="Pp3c21_11820"/>
</dbReference>
<evidence type="ECO:0000313" key="5">
    <source>
        <dbReference type="Proteomes" id="UP000006727"/>
    </source>
</evidence>
<protein>
    <recommendedName>
        <fullName evidence="2">Protein kinase domain-containing protein</fullName>
    </recommendedName>
</protein>
<dbReference type="InterPro" id="IPR000719">
    <property type="entry name" value="Prot_kinase_dom"/>
</dbReference>
<dbReference type="GO" id="GO:0004672">
    <property type="term" value="F:protein kinase activity"/>
    <property type="evidence" value="ECO:0007669"/>
    <property type="project" value="InterPro"/>
</dbReference>
<organism evidence="3">
    <name type="scientific">Physcomitrium patens</name>
    <name type="common">Spreading-leaved earth moss</name>
    <name type="synonym">Physcomitrella patens</name>
    <dbReference type="NCBI Taxonomy" id="3218"/>
    <lineage>
        <taxon>Eukaryota</taxon>
        <taxon>Viridiplantae</taxon>
        <taxon>Streptophyta</taxon>
        <taxon>Embryophyta</taxon>
        <taxon>Bryophyta</taxon>
        <taxon>Bryophytina</taxon>
        <taxon>Bryopsida</taxon>
        <taxon>Funariidae</taxon>
        <taxon>Funariales</taxon>
        <taxon>Funariaceae</taxon>
        <taxon>Physcomitrium</taxon>
    </lineage>
</organism>
<dbReference type="PaxDb" id="3218-PP1S382_27V6.1"/>
<dbReference type="Gene3D" id="1.10.510.10">
    <property type="entry name" value="Transferase(Phosphotransferase) domain 1"/>
    <property type="match status" value="1"/>
</dbReference>
<dbReference type="PROSITE" id="PS50011">
    <property type="entry name" value="PROTEIN_KINASE_DOM"/>
    <property type="match status" value="1"/>
</dbReference>
<dbReference type="InterPro" id="IPR017441">
    <property type="entry name" value="Protein_kinase_ATP_BS"/>
</dbReference>
<gene>
    <name evidence="4" type="primary">LOC112274066</name>
    <name evidence="3" type="ORF">PHYPA_026062</name>
</gene>
<dbReference type="GO" id="GO:0005524">
    <property type="term" value="F:ATP binding"/>
    <property type="evidence" value="ECO:0007669"/>
    <property type="project" value="UniProtKB-UniRule"/>
</dbReference>
<dbReference type="RefSeq" id="XP_024358987.1">
    <property type="nucleotide sequence ID" value="XM_024503219.2"/>
</dbReference>
<dbReference type="InterPro" id="IPR011009">
    <property type="entry name" value="Kinase-like_dom_sf"/>
</dbReference>
<evidence type="ECO:0000259" key="2">
    <source>
        <dbReference type="PROSITE" id="PS50011"/>
    </source>
</evidence>
<dbReference type="OrthoDB" id="4062651at2759"/>
<dbReference type="Proteomes" id="UP000006727">
    <property type="component" value="Chromosome 21"/>
</dbReference>
<dbReference type="AlphaFoldDB" id="A0A2K1IRN4"/>